<keyword evidence="2" id="KW-1185">Reference proteome</keyword>
<reference evidence="1" key="1">
    <citation type="submission" date="2023-06" db="EMBL/GenBank/DDBJ databases">
        <title>Genomic analysis of the entomopathogenic nematode Steinernema hermaphroditum.</title>
        <authorList>
            <person name="Schwarz E.M."/>
            <person name="Heppert J.K."/>
            <person name="Baniya A."/>
            <person name="Schwartz H.T."/>
            <person name="Tan C.-H."/>
            <person name="Antoshechkin I."/>
            <person name="Sternberg P.W."/>
            <person name="Goodrich-Blair H."/>
            <person name="Dillman A.R."/>
        </authorList>
    </citation>
    <scope>NUCLEOTIDE SEQUENCE</scope>
    <source>
        <strain evidence="1">PS9179</strain>
        <tissue evidence="1">Whole animal</tissue>
    </source>
</reference>
<organism evidence="1 2">
    <name type="scientific">Steinernema hermaphroditum</name>
    <dbReference type="NCBI Taxonomy" id="289476"/>
    <lineage>
        <taxon>Eukaryota</taxon>
        <taxon>Metazoa</taxon>
        <taxon>Ecdysozoa</taxon>
        <taxon>Nematoda</taxon>
        <taxon>Chromadorea</taxon>
        <taxon>Rhabditida</taxon>
        <taxon>Tylenchina</taxon>
        <taxon>Panagrolaimomorpha</taxon>
        <taxon>Strongyloidoidea</taxon>
        <taxon>Steinernematidae</taxon>
        <taxon>Steinernema</taxon>
    </lineage>
</organism>
<evidence type="ECO:0000313" key="2">
    <source>
        <dbReference type="Proteomes" id="UP001175271"/>
    </source>
</evidence>
<proteinExistence type="predicted"/>
<dbReference type="AlphaFoldDB" id="A0AA39HFS4"/>
<name>A0AA39HFS4_9BILA</name>
<dbReference type="EMBL" id="JAUCMV010000004">
    <property type="protein sequence ID" value="KAK0405053.1"/>
    <property type="molecule type" value="Genomic_DNA"/>
</dbReference>
<accession>A0AA39HFS4</accession>
<dbReference type="Proteomes" id="UP001175271">
    <property type="component" value="Unassembled WGS sequence"/>
</dbReference>
<sequence length="98" mass="10875">MSIGFCIMVIVERLRGGVRLGSHLERDSSKELDLETRESGIRGFRGLFVGRVPGKEDLNEGLGGRNREMTAEGDCLRSRDANGVTWVRAQKSLRLSVN</sequence>
<comment type="caution">
    <text evidence="1">The sequence shown here is derived from an EMBL/GenBank/DDBJ whole genome shotgun (WGS) entry which is preliminary data.</text>
</comment>
<protein>
    <submittedName>
        <fullName evidence="1">Uncharacterized protein</fullName>
    </submittedName>
</protein>
<evidence type="ECO:0000313" key="1">
    <source>
        <dbReference type="EMBL" id="KAK0405053.1"/>
    </source>
</evidence>
<gene>
    <name evidence="1" type="ORF">QR680_017777</name>
</gene>